<dbReference type="Gene3D" id="3.40.1010.10">
    <property type="entry name" value="Cobalt-precorrin-4 Transmethylase, Domain 1"/>
    <property type="match status" value="1"/>
</dbReference>
<dbReference type="InterPro" id="IPR035996">
    <property type="entry name" value="4pyrrol_Methylase_sf"/>
</dbReference>
<dbReference type="InterPro" id="IPR006365">
    <property type="entry name" value="Cbl_synth_CobL"/>
</dbReference>
<dbReference type="GO" id="GO:0032259">
    <property type="term" value="P:methylation"/>
    <property type="evidence" value="ECO:0007669"/>
    <property type="project" value="UniProtKB-KW"/>
</dbReference>
<accession>A0A0S3EWA9</accession>
<dbReference type="InterPro" id="IPR029063">
    <property type="entry name" value="SAM-dependent_MTases_sf"/>
</dbReference>
<keyword evidence="5" id="KW-0949">S-adenosyl-L-methionine</keyword>
<dbReference type="Gene3D" id="3.40.50.150">
    <property type="entry name" value="Vaccinia Virus protein VP39"/>
    <property type="match status" value="1"/>
</dbReference>
<keyword evidence="8" id="KW-1185">Reference proteome</keyword>
<dbReference type="OrthoDB" id="9787825at2"/>
<evidence type="ECO:0000313" key="8">
    <source>
        <dbReference type="Proteomes" id="UP000056968"/>
    </source>
</evidence>
<sequence>MADAAPQFRHMPWLTIIGVGEDGADGLGPAARAALAQAELVMGSARHLSLLPAITCPTIEWPVPFADGIARLMEHRGRRVVMLASGDPFWFGAGTSVTQRLDPGEWLAYPASSTFALAAARLGWPLQETPCLGLHAAPLERLRPHLVPGRRVLALLRDGEAVTALAHYLVREGFGPSTLHVMEALGGPRERVRRVPADALALTGIAHPVTVGIDCAGQGRTLPVTAGLPDDWFASDGQITKRPVRALTLAALAPRPGELLWDIGAGSGSVGIEWLLAHPANRACAVEADPVRADRARANAVALGVDRLEVVVGIAPDVLPGVPPPDAVFIGGGLSDALLETLWARLPAGTRLVANAVTLESEALLTRWHGQKGGSLLRIELADAAPLGNRHGWRARYPVVQWSAVL</sequence>
<feature type="domain" description="Tetrapyrrole methylase" evidence="6">
    <location>
        <begin position="14"/>
        <end position="200"/>
    </location>
</feature>
<dbReference type="NCBIfam" id="TIGR02467">
    <property type="entry name" value="CbiE"/>
    <property type="match status" value="1"/>
</dbReference>
<dbReference type="CDD" id="cd02440">
    <property type="entry name" value="AdoMet_MTases"/>
    <property type="match status" value="1"/>
</dbReference>
<dbReference type="GO" id="GO:0008276">
    <property type="term" value="F:protein methyltransferase activity"/>
    <property type="evidence" value="ECO:0007669"/>
    <property type="project" value="InterPro"/>
</dbReference>
<dbReference type="InterPro" id="IPR000878">
    <property type="entry name" value="4pyrrol_Mease"/>
</dbReference>
<dbReference type="PIRSF" id="PIRSF036428">
    <property type="entry name" value="CobL"/>
    <property type="match status" value="1"/>
</dbReference>
<evidence type="ECO:0000313" key="7">
    <source>
        <dbReference type="EMBL" id="ALR19709.1"/>
    </source>
</evidence>
<dbReference type="STRING" id="1332080.ATN00_04695"/>
<keyword evidence="3 7" id="KW-0489">Methyltransferase</keyword>
<dbReference type="InterPro" id="IPR012818">
    <property type="entry name" value="CbiE"/>
</dbReference>
<reference evidence="7 8" key="1">
    <citation type="submission" date="2015-11" db="EMBL/GenBank/DDBJ databases">
        <title>A Two-component Flavoprotein Monooxygenase System MeaXY Responsible for para-Hydroxylation of 2-Methyl-6-ethylaniline and 2,6-Diethylaniline in Sphingobium baderi DE-13.</title>
        <authorList>
            <person name="Cheng M."/>
            <person name="Meng Q."/>
            <person name="Yang Y."/>
            <person name="Chu C."/>
            <person name="Yan X."/>
            <person name="He J."/>
            <person name="Li S."/>
        </authorList>
    </citation>
    <scope>NUCLEOTIDE SEQUENCE [LARGE SCALE GENOMIC DNA]</scope>
    <source>
        <strain evidence="7 8">DE-13</strain>
    </source>
</reference>
<keyword evidence="4 7" id="KW-0808">Transferase</keyword>
<evidence type="ECO:0000256" key="5">
    <source>
        <dbReference type="ARBA" id="ARBA00022691"/>
    </source>
</evidence>
<dbReference type="KEGG" id="sbd:ATN00_04695"/>
<dbReference type="Proteomes" id="UP000056968">
    <property type="component" value="Chromosome"/>
</dbReference>
<dbReference type="Pfam" id="PF00590">
    <property type="entry name" value="TP_methylase"/>
    <property type="match status" value="1"/>
</dbReference>
<proteinExistence type="predicted"/>
<name>A0A0S3EWA9_9SPHN</name>
<dbReference type="InterPro" id="IPR014777">
    <property type="entry name" value="4pyrrole_Mease_sub1"/>
</dbReference>
<comment type="pathway">
    <text evidence="1">Cofactor biosynthesis; adenosylcobalamin biosynthesis.</text>
</comment>
<dbReference type="InterPro" id="IPR014008">
    <property type="entry name" value="Cbl_synth_MTase_CbiT"/>
</dbReference>
<evidence type="ECO:0000256" key="3">
    <source>
        <dbReference type="ARBA" id="ARBA00022603"/>
    </source>
</evidence>
<evidence type="ECO:0000256" key="1">
    <source>
        <dbReference type="ARBA" id="ARBA00004953"/>
    </source>
</evidence>
<gene>
    <name evidence="7" type="ORF">ATN00_04695</name>
</gene>
<dbReference type="SUPFAM" id="SSF53335">
    <property type="entry name" value="S-adenosyl-L-methionine-dependent methyltransferases"/>
    <property type="match status" value="1"/>
</dbReference>
<protein>
    <submittedName>
        <fullName evidence="7">Precorrin-6Y methyltransferase</fullName>
    </submittedName>
</protein>
<dbReference type="PANTHER" id="PTHR43182:SF1">
    <property type="entry name" value="COBALT-PRECORRIN-7 C(5)-METHYLTRANSFERASE"/>
    <property type="match status" value="1"/>
</dbReference>
<evidence type="ECO:0000259" key="6">
    <source>
        <dbReference type="Pfam" id="PF00590"/>
    </source>
</evidence>
<keyword evidence="2" id="KW-0169">Cobalamin biosynthesis</keyword>
<organism evidence="7 8">
    <name type="scientific">Sphingobium baderi</name>
    <dbReference type="NCBI Taxonomy" id="1332080"/>
    <lineage>
        <taxon>Bacteria</taxon>
        <taxon>Pseudomonadati</taxon>
        <taxon>Pseudomonadota</taxon>
        <taxon>Alphaproteobacteria</taxon>
        <taxon>Sphingomonadales</taxon>
        <taxon>Sphingomonadaceae</taxon>
        <taxon>Sphingobium</taxon>
    </lineage>
</organism>
<dbReference type="GO" id="GO:0009236">
    <property type="term" value="P:cobalamin biosynthetic process"/>
    <property type="evidence" value="ECO:0007669"/>
    <property type="project" value="UniProtKB-UniPathway"/>
</dbReference>
<dbReference type="NCBIfam" id="TIGR02469">
    <property type="entry name" value="CbiT"/>
    <property type="match status" value="1"/>
</dbReference>
<dbReference type="UniPathway" id="UPA00148"/>
<evidence type="ECO:0000256" key="2">
    <source>
        <dbReference type="ARBA" id="ARBA00022573"/>
    </source>
</evidence>
<dbReference type="RefSeq" id="WP_062062721.1">
    <property type="nucleotide sequence ID" value="NZ_CP013264.1"/>
</dbReference>
<dbReference type="CDD" id="cd11644">
    <property type="entry name" value="Precorrin-6Y-MT"/>
    <property type="match status" value="1"/>
</dbReference>
<dbReference type="InterPro" id="IPR050714">
    <property type="entry name" value="Cobalamin_biosynth_MTase"/>
</dbReference>
<dbReference type="AlphaFoldDB" id="A0A0S3EWA9"/>
<dbReference type="PANTHER" id="PTHR43182">
    <property type="entry name" value="COBALT-PRECORRIN-6B C(15)-METHYLTRANSFERASE (DECARBOXYLATING)"/>
    <property type="match status" value="1"/>
</dbReference>
<dbReference type="EMBL" id="CP013264">
    <property type="protein sequence ID" value="ALR19709.1"/>
    <property type="molecule type" value="Genomic_DNA"/>
</dbReference>
<dbReference type="SUPFAM" id="SSF53790">
    <property type="entry name" value="Tetrapyrrole methylase"/>
    <property type="match status" value="1"/>
</dbReference>
<evidence type="ECO:0000256" key="4">
    <source>
        <dbReference type="ARBA" id="ARBA00022679"/>
    </source>
</evidence>